<dbReference type="OrthoDB" id="5508216at2"/>
<evidence type="ECO:0000313" key="2">
    <source>
        <dbReference type="Proteomes" id="UP000238823"/>
    </source>
</evidence>
<gene>
    <name evidence="1" type="ORF">ENSA7_40200</name>
</gene>
<dbReference type="Proteomes" id="UP000238823">
    <property type="component" value="Unassembled WGS sequence"/>
</dbReference>
<organism evidence="1 2">
    <name type="scientific">Enhygromyxa salina</name>
    <dbReference type="NCBI Taxonomy" id="215803"/>
    <lineage>
        <taxon>Bacteria</taxon>
        <taxon>Pseudomonadati</taxon>
        <taxon>Myxococcota</taxon>
        <taxon>Polyangia</taxon>
        <taxon>Nannocystales</taxon>
        <taxon>Nannocystaceae</taxon>
        <taxon>Enhygromyxa</taxon>
    </lineage>
</organism>
<dbReference type="RefSeq" id="WP_106090971.1">
    <property type="nucleotide sequence ID" value="NZ_PVNL01000077.1"/>
</dbReference>
<evidence type="ECO:0008006" key="3">
    <source>
        <dbReference type="Google" id="ProtNLM"/>
    </source>
</evidence>
<reference evidence="1 2" key="1">
    <citation type="submission" date="2018-03" db="EMBL/GenBank/DDBJ databases">
        <title>Draft Genome Sequences of the Obligatory Marine Myxobacteria Enhygromyxa salina SWB007.</title>
        <authorList>
            <person name="Poehlein A."/>
            <person name="Moghaddam J.A."/>
            <person name="Harms H."/>
            <person name="Alanjari M."/>
            <person name="Koenig G.M."/>
            <person name="Daniel R."/>
            <person name="Schaeberle T.F."/>
        </authorList>
    </citation>
    <scope>NUCLEOTIDE SEQUENCE [LARGE SCALE GENOMIC DNA]</scope>
    <source>
        <strain evidence="1 2">SWB007</strain>
    </source>
</reference>
<comment type="caution">
    <text evidence="1">The sequence shown here is derived from an EMBL/GenBank/DDBJ whole genome shotgun (WGS) entry which is preliminary data.</text>
</comment>
<accession>A0A2S9YMN3</accession>
<name>A0A2S9YMN3_9BACT</name>
<evidence type="ECO:0000313" key="1">
    <source>
        <dbReference type="EMBL" id="PRQ06343.1"/>
    </source>
</evidence>
<proteinExistence type="predicted"/>
<protein>
    <recommendedName>
        <fullName evidence="3">V4R domain protein</fullName>
    </recommendedName>
</protein>
<dbReference type="EMBL" id="PVNL01000077">
    <property type="protein sequence ID" value="PRQ06343.1"/>
    <property type="molecule type" value="Genomic_DNA"/>
</dbReference>
<sequence length="170" mass="18556">MTVEEKQYHGAALNSFILALGHSEVVINKLLADAGVDRIDPDTWYDFEWASGLYFKIEAEVGRSAVIEVGRKMIETADFPPDIDGIHSLLMSLDHAYRLNARGPGIGVITCTLEDDYSATLVFTPRFPCALNLGIIEGCCARHGAQALIEHGANGCIDTDDGPCTYHVSW</sequence>
<dbReference type="AlphaFoldDB" id="A0A2S9YMN3"/>